<evidence type="ECO:0000313" key="2">
    <source>
        <dbReference type="EMBL" id="KRP92621.1"/>
    </source>
</evidence>
<dbReference type="OrthoDB" id="8234388at2"/>
<keyword evidence="1" id="KW-0472">Membrane</keyword>
<evidence type="ECO:0000256" key="1">
    <source>
        <dbReference type="SAM" id="Phobius"/>
    </source>
</evidence>
<name>A0A0R3C965_9BRAD</name>
<keyword evidence="1" id="KW-1133">Transmembrane helix</keyword>
<accession>A0A0R3C965</accession>
<evidence type="ECO:0000313" key="3">
    <source>
        <dbReference type="Proteomes" id="UP000051380"/>
    </source>
</evidence>
<dbReference type="STRING" id="108015.GA0061099_1005175"/>
<organism evidence="2 3">
    <name type="scientific">Bradyrhizobium yuanmingense</name>
    <dbReference type="NCBI Taxonomy" id="108015"/>
    <lineage>
        <taxon>Bacteria</taxon>
        <taxon>Pseudomonadati</taxon>
        <taxon>Pseudomonadota</taxon>
        <taxon>Alphaproteobacteria</taxon>
        <taxon>Hyphomicrobiales</taxon>
        <taxon>Nitrobacteraceae</taxon>
        <taxon>Bradyrhizobium</taxon>
    </lineage>
</organism>
<dbReference type="EMBL" id="LJYF01000031">
    <property type="protein sequence ID" value="KRP92621.1"/>
    <property type="molecule type" value="Genomic_DNA"/>
</dbReference>
<reference evidence="2 3" key="1">
    <citation type="submission" date="2015-09" db="EMBL/GenBank/DDBJ databases">
        <title>Draft Genome Sequence of the Strain BR 3267 (Bradyrhizobium yuanmingense) recommended as inoculant for cowpea in Brazil.</title>
        <authorList>
            <person name="Simoes-Araujo J.L."/>
            <person name="Zilli J.E."/>
        </authorList>
    </citation>
    <scope>NUCLEOTIDE SEQUENCE [LARGE SCALE GENOMIC DNA]</scope>
    <source>
        <strain evidence="2 3">BR3267</strain>
    </source>
</reference>
<sequence>MSSFLDSVERPQLGLVAAFAVSLMCAVAVVWSVGSTDRVTYLGPDHGQEQTITQVRLKTLPQGSYVIERSAIYKAMQAGCRYDLNYSPQFGRYVSDRQRTKYVRSAVLVDCPKS</sequence>
<keyword evidence="1" id="KW-0812">Transmembrane</keyword>
<gene>
    <name evidence="2" type="ORF">AOQ72_31290</name>
</gene>
<dbReference type="Proteomes" id="UP000051380">
    <property type="component" value="Unassembled WGS sequence"/>
</dbReference>
<comment type="caution">
    <text evidence="2">The sequence shown here is derived from an EMBL/GenBank/DDBJ whole genome shotgun (WGS) entry which is preliminary data.</text>
</comment>
<protein>
    <submittedName>
        <fullName evidence="2">Uncharacterized protein</fullName>
    </submittedName>
</protein>
<feature type="transmembrane region" description="Helical" evidence="1">
    <location>
        <begin position="12"/>
        <end position="33"/>
    </location>
</feature>
<dbReference type="RefSeq" id="WP_057029208.1">
    <property type="nucleotide sequence ID" value="NZ_LJYF01000031.1"/>
</dbReference>
<proteinExistence type="predicted"/>
<dbReference type="AlphaFoldDB" id="A0A0R3C965"/>